<evidence type="ECO:0000259" key="4">
    <source>
        <dbReference type="PROSITE" id="PS51471"/>
    </source>
</evidence>
<evidence type="ECO:0000256" key="3">
    <source>
        <dbReference type="SAM" id="MobiDB-lite"/>
    </source>
</evidence>
<keyword evidence="2" id="KW-0479">Metal-binding</keyword>
<feature type="region of interest" description="Disordered" evidence="3">
    <location>
        <begin position="350"/>
        <end position="371"/>
    </location>
</feature>
<comment type="similarity">
    <text evidence="1 2">Belongs to the iron/ascorbate-dependent oxidoreductase family.</text>
</comment>
<dbReference type="Pfam" id="PF03171">
    <property type="entry name" value="2OG-FeII_Oxy"/>
    <property type="match status" value="1"/>
</dbReference>
<sequence>MISENDAAPSTLDGWDNLPPFPKDIPVASVNNISHARLLNGDAEELKNLLSSARTTGFVRIDFTDTELGRRFLDGADKMFKLAAKTFDLPAEVKLQDNMLNHGDALLGYKGLGASVVDKDGTRDNNEQYWIGCGDIAGEGHSRAIYNDVLNAHMHEMKAFQDTGKEITDQLLMIFSAVLGISADSPDYLPKLHSHSQNSGSHVRLLKCPSRPSAKAANLQPHTDWGTLTVLFNALGGLQLYLPQSLLGPDQEAGWYYVKPERGTALVNLGDAMVSWSDGEFKSNIHRVVAPPGEQAQWARYSLAYFTRPNHDVPMKPLGRKITAANSEEQYPTFKEWAMRRALAGRADTFKKGDWEKGQGTESKVAVEARA</sequence>
<dbReference type="EMBL" id="JAXOVC010000008">
    <property type="protein sequence ID" value="KAK4497770.1"/>
    <property type="molecule type" value="Genomic_DNA"/>
</dbReference>
<keyword evidence="2" id="KW-0408">Iron</keyword>
<evidence type="ECO:0000313" key="6">
    <source>
        <dbReference type="Proteomes" id="UP001305779"/>
    </source>
</evidence>
<dbReference type="SUPFAM" id="SSF51197">
    <property type="entry name" value="Clavaminate synthase-like"/>
    <property type="match status" value="1"/>
</dbReference>
<comment type="caution">
    <text evidence="5">The sequence shown here is derived from an EMBL/GenBank/DDBJ whole genome shotgun (WGS) entry which is preliminary data.</text>
</comment>
<dbReference type="Proteomes" id="UP001305779">
    <property type="component" value="Unassembled WGS sequence"/>
</dbReference>
<evidence type="ECO:0000256" key="1">
    <source>
        <dbReference type="ARBA" id="ARBA00008056"/>
    </source>
</evidence>
<gene>
    <name evidence="5" type="ORF">PRZ48_010423</name>
</gene>
<proteinExistence type="inferred from homology"/>
<accession>A0ABR0E962</accession>
<dbReference type="Gene3D" id="2.60.120.330">
    <property type="entry name" value="B-lactam Antibiotic, Isopenicillin N Synthase, Chain"/>
    <property type="match status" value="1"/>
</dbReference>
<dbReference type="InterPro" id="IPR050231">
    <property type="entry name" value="Iron_ascorbate_oxido_reductase"/>
</dbReference>
<evidence type="ECO:0000256" key="2">
    <source>
        <dbReference type="RuleBase" id="RU003682"/>
    </source>
</evidence>
<protein>
    <recommendedName>
        <fullName evidence="4">Fe2OG dioxygenase domain-containing protein</fullName>
    </recommendedName>
</protein>
<dbReference type="PANTHER" id="PTHR47990">
    <property type="entry name" value="2-OXOGLUTARATE (2OG) AND FE(II)-DEPENDENT OXYGENASE SUPERFAMILY PROTEIN-RELATED"/>
    <property type="match status" value="1"/>
</dbReference>
<feature type="domain" description="Fe2OG dioxygenase" evidence="4">
    <location>
        <begin position="199"/>
        <end position="309"/>
    </location>
</feature>
<evidence type="ECO:0000313" key="5">
    <source>
        <dbReference type="EMBL" id="KAK4497770.1"/>
    </source>
</evidence>
<reference evidence="5 6" key="1">
    <citation type="journal article" date="2023" name="G3 (Bethesda)">
        <title>A chromosome-level genome assembly of Zasmidium syzygii isolated from banana leaves.</title>
        <authorList>
            <person name="van Westerhoven A.C."/>
            <person name="Mehrabi R."/>
            <person name="Talebi R."/>
            <person name="Steentjes M.B.F."/>
            <person name="Corcolon B."/>
            <person name="Chong P.A."/>
            <person name="Kema G.H.J."/>
            <person name="Seidl M.F."/>
        </authorList>
    </citation>
    <scope>NUCLEOTIDE SEQUENCE [LARGE SCALE GENOMIC DNA]</scope>
    <source>
        <strain evidence="5 6">P124</strain>
    </source>
</reference>
<name>A0ABR0E962_ZASCE</name>
<dbReference type="InterPro" id="IPR005123">
    <property type="entry name" value="Oxoglu/Fe-dep_dioxygenase_dom"/>
</dbReference>
<dbReference type="PROSITE" id="PS51471">
    <property type="entry name" value="FE2OG_OXY"/>
    <property type="match status" value="1"/>
</dbReference>
<keyword evidence="6" id="KW-1185">Reference proteome</keyword>
<keyword evidence="2" id="KW-0560">Oxidoreductase</keyword>
<organism evidence="5 6">
    <name type="scientific">Zasmidium cellare</name>
    <name type="common">Wine cellar mold</name>
    <name type="synonym">Racodium cellare</name>
    <dbReference type="NCBI Taxonomy" id="395010"/>
    <lineage>
        <taxon>Eukaryota</taxon>
        <taxon>Fungi</taxon>
        <taxon>Dikarya</taxon>
        <taxon>Ascomycota</taxon>
        <taxon>Pezizomycotina</taxon>
        <taxon>Dothideomycetes</taxon>
        <taxon>Dothideomycetidae</taxon>
        <taxon>Mycosphaerellales</taxon>
        <taxon>Mycosphaerellaceae</taxon>
        <taxon>Zasmidium</taxon>
    </lineage>
</organism>
<dbReference type="InterPro" id="IPR044861">
    <property type="entry name" value="IPNS-like_FE2OG_OXY"/>
</dbReference>
<dbReference type="InterPro" id="IPR027443">
    <property type="entry name" value="IPNS-like_sf"/>
</dbReference>